<dbReference type="SUPFAM" id="SSF52777">
    <property type="entry name" value="CoA-dependent acyltransferases"/>
    <property type="match status" value="2"/>
</dbReference>
<dbReference type="RefSeq" id="WP_051862576.1">
    <property type="nucleotide sequence ID" value="NZ_JBHSPX010000004.1"/>
</dbReference>
<dbReference type="Pfam" id="PF00668">
    <property type="entry name" value="Condensation"/>
    <property type="match status" value="1"/>
</dbReference>
<gene>
    <name evidence="6" type="ORF">ACFP4F_17960</name>
</gene>
<dbReference type="SUPFAM" id="SSF53474">
    <property type="entry name" value="alpha/beta-Hydrolases"/>
    <property type="match status" value="1"/>
</dbReference>
<dbReference type="PROSITE" id="PS00455">
    <property type="entry name" value="AMP_BINDING"/>
    <property type="match status" value="1"/>
</dbReference>
<dbReference type="InterPro" id="IPR036736">
    <property type="entry name" value="ACP-like_sf"/>
</dbReference>
<dbReference type="PROSITE" id="PS50075">
    <property type="entry name" value="CARRIER"/>
    <property type="match status" value="1"/>
</dbReference>
<dbReference type="SUPFAM" id="SSF56801">
    <property type="entry name" value="Acetyl-CoA synthetase-like"/>
    <property type="match status" value="1"/>
</dbReference>
<dbReference type="CDD" id="cd05930">
    <property type="entry name" value="A_NRPS"/>
    <property type="match status" value="1"/>
</dbReference>
<evidence type="ECO:0000259" key="5">
    <source>
        <dbReference type="PROSITE" id="PS50075"/>
    </source>
</evidence>
<comment type="caution">
    <text evidence="6">The sequence shown here is derived from an EMBL/GenBank/DDBJ whole genome shotgun (WGS) entry which is preliminary data.</text>
</comment>
<dbReference type="CDD" id="cd19531">
    <property type="entry name" value="LCL_NRPS-like"/>
    <property type="match status" value="1"/>
</dbReference>
<dbReference type="Gene3D" id="3.30.300.30">
    <property type="match status" value="1"/>
</dbReference>
<organism evidence="6 7">
    <name type="scientific">Streptomyces ochraceiscleroticus</name>
    <dbReference type="NCBI Taxonomy" id="47761"/>
    <lineage>
        <taxon>Bacteria</taxon>
        <taxon>Bacillati</taxon>
        <taxon>Actinomycetota</taxon>
        <taxon>Actinomycetes</taxon>
        <taxon>Kitasatosporales</taxon>
        <taxon>Streptomycetaceae</taxon>
        <taxon>Streptomyces</taxon>
    </lineage>
</organism>
<dbReference type="InterPro" id="IPR025110">
    <property type="entry name" value="AMP-bd_C"/>
</dbReference>
<dbReference type="PANTHER" id="PTHR45527:SF1">
    <property type="entry name" value="FATTY ACID SYNTHASE"/>
    <property type="match status" value="1"/>
</dbReference>
<dbReference type="InterPro" id="IPR000873">
    <property type="entry name" value="AMP-dep_synth/lig_dom"/>
</dbReference>
<dbReference type="SUPFAM" id="SSF47336">
    <property type="entry name" value="ACP-like"/>
    <property type="match status" value="1"/>
</dbReference>
<dbReference type="SMART" id="SM00823">
    <property type="entry name" value="PKS_PP"/>
    <property type="match status" value="1"/>
</dbReference>
<dbReference type="Pfam" id="PF00975">
    <property type="entry name" value="Thioesterase"/>
    <property type="match status" value="1"/>
</dbReference>
<dbReference type="InterPro" id="IPR023213">
    <property type="entry name" value="CAT-like_dom_sf"/>
</dbReference>
<keyword evidence="2" id="KW-0596">Phosphopantetheine</keyword>
<dbReference type="PROSITE" id="PS00012">
    <property type="entry name" value="PHOSPHOPANTETHEINE"/>
    <property type="match status" value="1"/>
</dbReference>
<evidence type="ECO:0000313" key="7">
    <source>
        <dbReference type="Proteomes" id="UP001596139"/>
    </source>
</evidence>
<dbReference type="Gene3D" id="3.40.50.980">
    <property type="match status" value="2"/>
</dbReference>
<dbReference type="EMBL" id="JBHSPX010000004">
    <property type="protein sequence ID" value="MFC6064418.1"/>
    <property type="molecule type" value="Genomic_DNA"/>
</dbReference>
<feature type="domain" description="Carrier" evidence="5">
    <location>
        <begin position="993"/>
        <end position="1068"/>
    </location>
</feature>
<sequence length="1376" mass="149042">MLSDSQRTSLVAHLRKGRADAPAITRRPDGIERIPLSYGQQQLWFIDQLAPGLPTYNIAGALWLTGPLDTDALGRAVDALVERHEVLRTRLVAVDGRPSQIIDPPTRRAPALRDLTGLPPHEREAALRRLSAEEAGRPFVLDTGPLFRTTLVRVAEDRHALLVVVHHTVFDGWSFGVLTKELLALYEAAMTGRTPGLPELPVQFADYALWEQQRLQGPVLDALVGYWQEKLAGAPSLHLLTDRPRPAVQTYDGGVETVTLDIALLEGIKAIGRSEGMTLFVTLLTAFQVLLHRLTGQDDIVVGTVSANRGHAELTPLIGYLVNTLAVRSDLSGDPTFLELLERVRTTIVDAYAHQDLPFAQLVDALRVHRDPSRHPVFQVGFNLADDYDSELQVAGLTVRQEELESASAKFDLLLSAVEHADGLSIRASYASALFDGATVRRLLGHFQTLLEGVLADPKRSLSRLPLSSAAERSREIAEWNQTAAAYPSRCLHERFEEQVEATPEDMAVELAGQGLTYAQLNARANQVARCLRGLGAGPEVVVGVCMQRSVDRVVALLGILKAGSAYVSLDPEYPPDRLAFMLQDAHLSIVVADEQSHASVPAAAEHIVSLDRDCGHLPTLDSSNPGYPSDPADAAYVIYTSGSTGRPKGVVVEHRQVVNFATGEIKHWPLKPDDRVLQFASLNFDVSVLDMFGALLSGATLVLGRSETLLSPPRLARLIRDERITFMCLPPAVLNLLADEPFPNLRVVIAGGEVLSAALVRKWARPGLRFINGYGPTETTVGATMFECTDSGTDAPPIGRPLPNYTAYVLDSWLEPMPVGVAGELHIGGAGVARGYLNRPELTAEKFVPNPFCNVPGTRLYKTGDLARRMADGNIQFLGRLDDQVKIRGLRVELGEIEAVLAQHPDVRQAAVVVHEDPAGQQQLVAYAALDPDRTPPTPADLRVHMTDRLPGFMVPQYVLTLDVFPLTTNGKIDRGRLPAPQTADNRAAYAAPRTIVEAVLATTFGTLLNLEQVGVDDSFFDLGGNSLQAMQLITSLRKDLAVDTDVTTIFLAPTVARLAAVLRDRHSLDDVPLDEALLDEPTEPTVVPPPVKTGPAHSAPNGGSLIQLSDGPASTPLYMIHPVSGTVYAYAPLAHELKDTYQVWGIEAAGLRPNTSPAVSLTAMVSRYVEEIRTIQPHGPYRLAGWSLGGLIALHIAQWLQELDEQVAFVTLLDTPFSVHEEVTHTDAELAALYVADAAHTLGPDAGRAPDPESSTAAEQLRWLADRLASGANSAEAVADIERRFQVYKAHLRLIAGNVPPPVDVATAVIGARNSTHNAAQWARVLPSLIRSVRVPGDHYSFLRPPAVHEVAATLRTLNTAADNTPADGDPLPT</sequence>
<evidence type="ECO:0000256" key="2">
    <source>
        <dbReference type="ARBA" id="ARBA00022450"/>
    </source>
</evidence>
<dbReference type="InterPro" id="IPR020845">
    <property type="entry name" value="AMP-binding_CS"/>
</dbReference>
<dbReference type="InterPro" id="IPR009081">
    <property type="entry name" value="PP-bd_ACP"/>
</dbReference>
<evidence type="ECO:0000256" key="1">
    <source>
        <dbReference type="ARBA" id="ARBA00001957"/>
    </source>
</evidence>
<dbReference type="InterPro" id="IPR020806">
    <property type="entry name" value="PKS_PP-bd"/>
</dbReference>
<keyword evidence="3" id="KW-0597">Phosphoprotein</keyword>
<evidence type="ECO:0000313" key="6">
    <source>
        <dbReference type="EMBL" id="MFC6064418.1"/>
    </source>
</evidence>
<dbReference type="Gene3D" id="3.30.559.30">
    <property type="entry name" value="Nonribosomal peptide synthetase, condensation domain"/>
    <property type="match status" value="1"/>
</dbReference>
<dbReference type="Gene3D" id="3.30.559.10">
    <property type="entry name" value="Chloramphenicol acetyltransferase-like domain"/>
    <property type="match status" value="1"/>
</dbReference>
<dbReference type="InterPro" id="IPR001242">
    <property type="entry name" value="Condensation_dom"/>
</dbReference>
<dbReference type="Gene3D" id="1.10.1200.10">
    <property type="entry name" value="ACP-like"/>
    <property type="match status" value="1"/>
</dbReference>
<accession>A0ABW1MMC8</accession>
<name>A0ABW1MMC8_9ACTN</name>
<dbReference type="SMART" id="SM00824">
    <property type="entry name" value="PKS_TE"/>
    <property type="match status" value="1"/>
</dbReference>
<dbReference type="PANTHER" id="PTHR45527">
    <property type="entry name" value="NONRIBOSOMAL PEPTIDE SYNTHETASE"/>
    <property type="match status" value="1"/>
</dbReference>
<feature type="region of interest" description="Disordered" evidence="4">
    <location>
        <begin position="1082"/>
        <end position="1101"/>
    </location>
</feature>
<dbReference type="InterPro" id="IPR001031">
    <property type="entry name" value="Thioesterase"/>
</dbReference>
<dbReference type="Proteomes" id="UP001596139">
    <property type="component" value="Unassembled WGS sequence"/>
</dbReference>
<dbReference type="Pfam" id="PF13193">
    <property type="entry name" value="AMP-binding_C"/>
    <property type="match status" value="1"/>
</dbReference>
<dbReference type="InterPro" id="IPR010071">
    <property type="entry name" value="AA_adenyl_dom"/>
</dbReference>
<dbReference type="InterPro" id="IPR029058">
    <property type="entry name" value="AB_hydrolase_fold"/>
</dbReference>
<dbReference type="Gene3D" id="2.30.38.10">
    <property type="entry name" value="Luciferase, Domain 3"/>
    <property type="match status" value="1"/>
</dbReference>
<evidence type="ECO:0000256" key="3">
    <source>
        <dbReference type="ARBA" id="ARBA00022553"/>
    </source>
</evidence>
<dbReference type="Pfam" id="PF00550">
    <property type="entry name" value="PP-binding"/>
    <property type="match status" value="1"/>
</dbReference>
<comment type="cofactor">
    <cofactor evidence="1">
        <name>pantetheine 4'-phosphate</name>
        <dbReference type="ChEBI" id="CHEBI:47942"/>
    </cofactor>
</comment>
<dbReference type="Gene3D" id="3.40.50.1820">
    <property type="entry name" value="alpha/beta hydrolase"/>
    <property type="match status" value="1"/>
</dbReference>
<protein>
    <submittedName>
        <fullName evidence="6">Amino acid adenylation domain-containing protein</fullName>
    </submittedName>
</protein>
<dbReference type="NCBIfam" id="TIGR01733">
    <property type="entry name" value="AA-adenyl-dom"/>
    <property type="match status" value="1"/>
</dbReference>
<dbReference type="Pfam" id="PF00501">
    <property type="entry name" value="AMP-binding"/>
    <property type="match status" value="1"/>
</dbReference>
<dbReference type="InterPro" id="IPR020802">
    <property type="entry name" value="TesA-like"/>
</dbReference>
<dbReference type="InterPro" id="IPR045851">
    <property type="entry name" value="AMP-bd_C_sf"/>
</dbReference>
<keyword evidence="7" id="KW-1185">Reference proteome</keyword>
<proteinExistence type="predicted"/>
<dbReference type="InterPro" id="IPR006162">
    <property type="entry name" value="Ppantetheine_attach_site"/>
</dbReference>
<evidence type="ECO:0000256" key="4">
    <source>
        <dbReference type="SAM" id="MobiDB-lite"/>
    </source>
</evidence>
<reference evidence="7" key="1">
    <citation type="journal article" date="2019" name="Int. J. Syst. Evol. Microbiol.">
        <title>The Global Catalogue of Microorganisms (GCM) 10K type strain sequencing project: providing services to taxonomists for standard genome sequencing and annotation.</title>
        <authorList>
            <consortium name="The Broad Institute Genomics Platform"/>
            <consortium name="The Broad Institute Genome Sequencing Center for Infectious Disease"/>
            <person name="Wu L."/>
            <person name="Ma J."/>
        </authorList>
    </citation>
    <scope>NUCLEOTIDE SEQUENCE [LARGE SCALE GENOMIC DNA]</scope>
    <source>
        <strain evidence="7">CGMCC 1.15180</strain>
    </source>
</reference>